<dbReference type="Gene3D" id="3.30.1140.40">
    <property type="entry name" value="Tctex-1"/>
    <property type="match status" value="1"/>
</dbReference>
<dbReference type="AlphaFoldDB" id="A0A1S3IWB4"/>
<dbReference type="InterPro" id="IPR038586">
    <property type="entry name" value="Tctex-1-like_sf"/>
</dbReference>
<dbReference type="CDD" id="cd21459">
    <property type="entry name" value="DLC-like_TCTEX1D2"/>
    <property type="match status" value="1"/>
</dbReference>
<evidence type="ECO:0000313" key="2">
    <source>
        <dbReference type="Proteomes" id="UP000085678"/>
    </source>
</evidence>
<name>A0A1S3IWB4_LINAN</name>
<dbReference type="FunFam" id="3.30.1140.40:FF:000003">
    <property type="entry name" value="tctex1 domain-containing protein 2"/>
    <property type="match status" value="1"/>
</dbReference>
<dbReference type="FunCoup" id="A0A1S3IWB4">
    <property type="interactions" value="302"/>
</dbReference>
<accession>A0A1S3IWB4</accession>
<dbReference type="Pfam" id="PF03645">
    <property type="entry name" value="Tctex-1"/>
    <property type="match status" value="1"/>
</dbReference>
<dbReference type="Proteomes" id="UP000085678">
    <property type="component" value="Unplaced"/>
</dbReference>
<dbReference type="OrthoDB" id="10260741at2759"/>
<dbReference type="PANTHER" id="PTHR21255">
    <property type="entry name" value="T-COMPLEX-ASSOCIATED-TESTIS-EXPRESSED 1/ DYNEIN LIGHT CHAIN"/>
    <property type="match status" value="1"/>
</dbReference>
<dbReference type="GO" id="GO:0005737">
    <property type="term" value="C:cytoplasm"/>
    <property type="evidence" value="ECO:0007669"/>
    <property type="project" value="TreeGrafter"/>
</dbReference>
<dbReference type="GO" id="GO:0007018">
    <property type="term" value="P:microtubule-based movement"/>
    <property type="evidence" value="ECO:0007669"/>
    <property type="project" value="TreeGrafter"/>
</dbReference>
<dbReference type="GO" id="GO:0045505">
    <property type="term" value="F:dynein intermediate chain binding"/>
    <property type="evidence" value="ECO:0007669"/>
    <property type="project" value="TreeGrafter"/>
</dbReference>
<comment type="similarity">
    <text evidence="1">Belongs to the dynein light chain Tctex-type family.</text>
</comment>
<gene>
    <name evidence="3" type="primary">LOC106168087</name>
</gene>
<proteinExistence type="inferred from homology"/>
<dbReference type="GeneID" id="106168087"/>
<protein>
    <submittedName>
        <fullName evidence="3">Tctex1 domain-containing protein 2-like isoform X1</fullName>
    </submittedName>
</protein>
<dbReference type="STRING" id="7574.A0A1S3IWB4"/>
<evidence type="ECO:0000256" key="1">
    <source>
        <dbReference type="ARBA" id="ARBA00005361"/>
    </source>
</evidence>
<dbReference type="InParanoid" id="A0A1S3IWB4"/>
<evidence type="ECO:0000313" key="3">
    <source>
        <dbReference type="RefSeq" id="XP_013402480.1"/>
    </source>
</evidence>
<dbReference type="PANTHER" id="PTHR21255:SF7">
    <property type="entry name" value="DYNEIN LIGHT CHAIN TCTEX-TYPE PROTEIN 2B"/>
    <property type="match status" value="1"/>
</dbReference>
<organism evidence="2 3">
    <name type="scientific">Lingula anatina</name>
    <name type="common">Brachiopod</name>
    <name type="synonym">Lingula unguis</name>
    <dbReference type="NCBI Taxonomy" id="7574"/>
    <lineage>
        <taxon>Eukaryota</taxon>
        <taxon>Metazoa</taxon>
        <taxon>Spiralia</taxon>
        <taxon>Lophotrochozoa</taxon>
        <taxon>Brachiopoda</taxon>
        <taxon>Linguliformea</taxon>
        <taxon>Lingulata</taxon>
        <taxon>Lingulida</taxon>
        <taxon>Linguloidea</taxon>
        <taxon>Lingulidae</taxon>
        <taxon>Lingula</taxon>
    </lineage>
</organism>
<dbReference type="KEGG" id="lak:106168087"/>
<dbReference type="RefSeq" id="XP_013402480.1">
    <property type="nucleotide sequence ID" value="XM_013547026.1"/>
</dbReference>
<reference evidence="3" key="1">
    <citation type="submission" date="2025-08" db="UniProtKB">
        <authorList>
            <consortium name="RefSeq"/>
        </authorList>
    </citation>
    <scope>IDENTIFICATION</scope>
    <source>
        <tissue evidence="3">Gonads</tissue>
    </source>
</reference>
<dbReference type="InterPro" id="IPR005334">
    <property type="entry name" value="Tctex-1-like"/>
</dbReference>
<keyword evidence="2" id="KW-1185">Reference proteome</keyword>
<dbReference type="GO" id="GO:0005868">
    <property type="term" value="C:cytoplasmic dynein complex"/>
    <property type="evidence" value="ECO:0007669"/>
    <property type="project" value="TreeGrafter"/>
</dbReference>
<sequence>MAQVAQPPAPETESNNTYIIRPNFQHKFRPVIVKECIHGVLNEQLAGKSYDAEEVTSLTKLISDDIRNKIKDMGYDRYKFIVQVVIGEQRGEGVKMGCRCLWDSDTDNYAQDIFMNDSLFCVAAVFGVFYY</sequence>